<dbReference type="PANTHER" id="PTHR32481:SF7">
    <property type="entry name" value="AMINOPEPTIDASE YHFE-RELATED"/>
    <property type="match status" value="1"/>
</dbReference>
<dbReference type="Gene3D" id="3.40.630.10">
    <property type="entry name" value="Zn peptidases"/>
    <property type="match status" value="1"/>
</dbReference>
<comment type="similarity">
    <text evidence="1 6">Belongs to the peptidase M42 family.</text>
</comment>
<dbReference type="GO" id="GO:0006508">
    <property type="term" value="P:proteolysis"/>
    <property type="evidence" value="ECO:0007669"/>
    <property type="project" value="UniProtKB-KW"/>
</dbReference>
<evidence type="ECO:0000256" key="5">
    <source>
        <dbReference type="ARBA" id="ARBA00022801"/>
    </source>
</evidence>
<dbReference type="RefSeq" id="WP_160198647.1">
    <property type="nucleotide sequence ID" value="NZ_QXXA01000023.1"/>
</dbReference>
<evidence type="ECO:0000256" key="4">
    <source>
        <dbReference type="ARBA" id="ARBA00022723"/>
    </source>
</evidence>
<keyword evidence="3" id="KW-0645">Protease</keyword>
<sequence length="346" mass="38345">MNIDLNYTKNILKNLLITPSPTGYTKNIINYVENEFKKLGVTTIITKKGALIATIKGENDEQHRTLSAHVDTLGAMVKEIKANGRLKLSQIGGYDWHSIEGEYVKLITSDQKQYAGTVVLDKASVHVHGSKTDKSDRDENSIEVRLDEKVNSKEDVEKLGISIGDFVCFDTRTVITDTDFVKSRHLDDKAGVSILLSIAKYIKDNNITIKYTTNFFVSNYEEVGHGSSASIPEKTYEFIAIDMAAVGEGQSSSEYKVTICPKDSSGPYDYDLKNKLVNISKENNLNYAVDIYPHYGSDASAALRAGWEIRAGLIGPGVDSSHAHERCHIDSLINTIKLGILYLENK</sequence>
<evidence type="ECO:0000256" key="1">
    <source>
        <dbReference type="ARBA" id="ARBA00006272"/>
    </source>
</evidence>
<evidence type="ECO:0000256" key="7">
    <source>
        <dbReference type="PIRSR" id="PIRSR001123-1"/>
    </source>
</evidence>
<comment type="cofactor">
    <cofactor evidence="8">
        <name>a divalent metal cation</name>
        <dbReference type="ChEBI" id="CHEBI:60240"/>
    </cofactor>
    <text evidence="8">Binds 2 divalent metal cations per subunit.</text>
</comment>
<dbReference type="SUPFAM" id="SSF101821">
    <property type="entry name" value="Aminopeptidase/glucanase lid domain"/>
    <property type="match status" value="1"/>
</dbReference>
<evidence type="ECO:0000256" key="3">
    <source>
        <dbReference type="ARBA" id="ARBA00022670"/>
    </source>
</evidence>
<keyword evidence="5" id="KW-0378">Hydrolase</keyword>
<dbReference type="GO" id="GO:0046872">
    <property type="term" value="F:metal ion binding"/>
    <property type="evidence" value="ECO:0007669"/>
    <property type="project" value="UniProtKB-UniRule"/>
</dbReference>
<dbReference type="Pfam" id="PF05343">
    <property type="entry name" value="Peptidase_M42"/>
    <property type="match status" value="1"/>
</dbReference>
<proteinExistence type="inferred from homology"/>
<evidence type="ECO:0000256" key="8">
    <source>
        <dbReference type="PIRSR" id="PIRSR001123-2"/>
    </source>
</evidence>
<dbReference type="InterPro" id="IPR008007">
    <property type="entry name" value="Peptidase_M42"/>
</dbReference>
<reference evidence="9 10" key="1">
    <citation type="submission" date="2018-08" db="EMBL/GenBank/DDBJ databases">
        <title>Murine metabolic-syndrome-specific gut microbial biobank.</title>
        <authorList>
            <person name="Liu C."/>
        </authorList>
    </citation>
    <scope>NUCLEOTIDE SEQUENCE [LARGE SCALE GENOMIC DNA]</scope>
    <source>
        <strain evidence="9 10">583</strain>
    </source>
</reference>
<dbReference type="AlphaFoldDB" id="A0A845R6R6"/>
<evidence type="ECO:0000256" key="2">
    <source>
        <dbReference type="ARBA" id="ARBA00022438"/>
    </source>
</evidence>
<dbReference type="EMBL" id="QXXA01000023">
    <property type="protein sequence ID" value="NBI08183.1"/>
    <property type="molecule type" value="Genomic_DNA"/>
</dbReference>
<gene>
    <name evidence="9" type="ORF">D3Z33_15090</name>
</gene>
<evidence type="ECO:0000256" key="6">
    <source>
        <dbReference type="PIRNR" id="PIRNR001123"/>
    </source>
</evidence>
<name>A0A845R6R6_9CLOT</name>
<feature type="binding site" evidence="8">
    <location>
        <position position="222"/>
    </location>
    <ligand>
        <name>Zn(2+)</name>
        <dbReference type="ChEBI" id="CHEBI:29105"/>
        <label>2</label>
    </ligand>
</feature>
<feature type="binding site" evidence="8">
    <location>
        <position position="242"/>
    </location>
    <ligand>
        <name>Zn(2+)</name>
        <dbReference type="ChEBI" id="CHEBI:29105"/>
        <label>1</label>
    </ligand>
</feature>
<dbReference type="PANTHER" id="PTHR32481">
    <property type="entry name" value="AMINOPEPTIDASE"/>
    <property type="match status" value="1"/>
</dbReference>
<organism evidence="9 10">
    <name type="scientific">Senegalia massiliensis</name>
    <dbReference type="NCBI Taxonomy" id="1720316"/>
    <lineage>
        <taxon>Bacteria</taxon>
        <taxon>Bacillati</taxon>
        <taxon>Bacillota</taxon>
        <taxon>Clostridia</taxon>
        <taxon>Eubacteriales</taxon>
        <taxon>Clostridiaceae</taxon>
        <taxon>Senegalia</taxon>
    </lineage>
</organism>
<keyword evidence="2" id="KW-0031">Aminopeptidase</keyword>
<comment type="caution">
    <text evidence="9">The sequence shown here is derived from an EMBL/GenBank/DDBJ whole genome shotgun (WGS) entry which is preliminary data.</text>
</comment>
<dbReference type="PIRSF" id="PIRSF001123">
    <property type="entry name" value="PepA_GA"/>
    <property type="match status" value="1"/>
</dbReference>
<dbReference type="OrthoDB" id="361940at2"/>
<feature type="binding site" evidence="8">
    <location>
        <position position="322"/>
    </location>
    <ligand>
        <name>Zn(2+)</name>
        <dbReference type="ChEBI" id="CHEBI:29105"/>
        <label>2</label>
    </ligand>
</feature>
<feature type="binding site" evidence="8">
    <location>
        <position position="187"/>
    </location>
    <ligand>
        <name>Zn(2+)</name>
        <dbReference type="ChEBI" id="CHEBI:29105"/>
        <label>2</label>
    </ligand>
</feature>
<feature type="binding site" evidence="8">
    <location>
        <position position="187"/>
    </location>
    <ligand>
        <name>Zn(2+)</name>
        <dbReference type="ChEBI" id="CHEBI:29105"/>
        <label>1</label>
    </ligand>
</feature>
<dbReference type="CDD" id="cd05657">
    <property type="entry name" value="M42_glucanase_like"/>
    <property type="match status" value="1"/>
</dbReference>
<dbReference type="Proteomes" id="UP000467132">
    <property type="component" value="Unassembled WGS sequence"/>
</dbReference>
<protein>
    <submittedName>
        <fullName evidence="9">M42 family peptidase</fullName>
    </submittedName>
</protein>
<dbReference type="Gene3D" id="2.40.30.40">
    <property type="entry name" value="Peptidase M42, domain 2"/>
    <property type="match status" value="1"/>
</dbReference>
<feature type="binding site" evidence="8">
    <location>
        <position position="69"/>
    </location>
    <ligand>
        <name>Zn(2+)</name>
        <dbReference type="ChEBI" id="CHEBI:29105"/>
        <label>1</label>
    </ligand>
</feature>
<evidence type="ECO:0000313" key="10">
    <source>
        <dbReference type="Proteomes" id="UP000467132"/>
    </source>
</evidence>
<dbReference type="GO" id="GO:0004177">
    <property type="term" value="F:aminopeptidase activity"/>
    <property type="evidence" value="ECO:0007669"/>
    <property type="project" value="UniProtKB-UniRule"/>
</dbReference>
<dbReference type="InterPro" id="IPR023367">
    <property type="entry name" value="Peptidase_M42_dom2"/>
</dbReference>
<accession>A0A845R6R6</accession>
<evidence type="ECO:0000313" key="9">
    <source>
        <dbReference type="EMBL" id="NBI08183.1"/>
    </source>
</evidence>
<dbReference type="SUPFAM" id="SSF53187">
    <property type="entry name" value="Zn-dependent exopeptidases"/>
    <property type="match status" value="1"/>
</dbReference>
<dbReference type="InterPro" id="IPR051464">
    <property type="entry name" value="Peptidase_M42_aminopept"/>
</dbReference>
<keyword evidence="10" id="KW-1185">Reference proteome</keyword>
<keyword evidence="4 8" id="KW-0479">Metal-binding</keyword>
<feature type="active site" description="Proton acceptor" evidence="7">
    <location>
        <position position="221"/>
    </location>
</feature>